<dbReference type="GO" id="GO:0003887">
    <property type="term" value="F:DNA-directed DNA polymerase activity"/>
    <property type="evidence" value="ECO:0007669"/>
    <property type="project" value="UniProtKB-KW"/>
</dbReference>
<keyword evidence="4" id="KW-0378">Hydrolase</keyword>
<dbReference type="GO" id="GO:0046872">
    <property type="term" value="F:metal ion binding"/>
    <property type="evidence" value="ECO:0007669"/>
    <property type="project" value="UniProtKB-KW"/>
</dbReference>
<keyword evidence="1" id="KW-0540">Nuclease</keyword>
<name>A0AAV4F3W6_9GAST</name>
<evidence type="ECO:0000313" key="12">
    <source>
        <dbReference type="Proteomes" id="UP000762676"/>
    </source>
</evidence>
<comment type="caution">
    <text evidence="11">The sequence shown here is derived from an EMBL/GenBank/DDBJ whole genome shotgun (WGS) entry which is preliminary data.</text>
</comment>
<dbReference type="PANTHER" id="PTHR42648:SF11">
    <property type="entry name" value="TRANSPOSON TY4-P GAG-POL POLYPROTEIN"/>
    <property type="match status" value="1"/>
</dbReference>
<keyword evidence="12" id="KW-1185">Reference proteome</keyword>
<dbReference type="GO" id="GO:0016787">
    <property type="term" value="F:hydrolase activity"/>
    <property type="evidence" value="ECO:0007669"/>
    <property type="project" value="UniProtKB-KW"/>
</dbReference>
<reference evidence="11 12" key="1">
    <citation type="journal article" date="2021" name="Elife">
        <title>Chloroplast acquisition without the gene transfer in kleptoplastic sea slugs, Plakobranchus ocellatus.</title>
        <authorList>
            <person name="Maeda T."/>
            <person name="Takahashi S."/>
            <person name="Yoshida T."/>
            <person name="Shimamura S."/>
            <person name="Takaki Y."/>
            <person name="Nagai Y."/>
            <person name="Toyoda A."/>
            <person name="Suzuki Y."/>
            <person name="Arimoto A."/>
            <person name="Ishii H."/>
            <person name="Satoh N."/>
            <person name="Nishiyama T."/>
            <person name="Hasebe M."/>
            <person name="Maruyama T."/>
            <person name="Minagawa J."/>
            <person name="Obokata J."/>
            <person name="Shigenobu S."/>
        </authorList>
    </citation>
    <scope>NUCLEOTIDE SEQUENCE [LARGE SCALE GENOMIC DNA]</scope>
</reference>
<dbReference type="PANTHER" id="PTHR42648">
    <property type="entry name" value="TRANSPOSASE, PUTATIVE-RELATED"/>
    <property type="match status" value="1"/>
</dbReference>
<evidence type="ECO:0000256" key="8">
    <source>
        <dbReference type="ARBA" id="ARBA00022932"/>
    </source>
</evidence>
<keyword evidence="3" id="KW-0255">Endonuclease</keyword>
<keyword evidence="8" id="KW-0548">Nucleotidyltransferase</keyword>
<dbReference type="GO" id="GO:0015074">
    <property type="term" value="P:DNA integration"/>
    <property type="evidence" value="ECO:0007669"/>
    <property type="project" value="UniProtKB-KW"/>
</dbReference>
<dbReference type="InterPro" id="IPR057670">
    <property type="entry name" value="SH3_retrovirus"/>
</dbReference>
<keyword evidence="7" id="KW-0695">RNA-directed DNA polymerase</keyword>
<dbReference type="Pfam" id="PF00665">
    <property type="entry name" value="rve"/>
    <property type="match status" value="1"/>
</dbReference>
<evidence type="ECO:0000256" key="3">
    <source>
        <dbReference type="ARBA" id="ARBA00022759"/>
    </source>
</evidence>
<dbReference type="InterPro" id="IPR039537">
    <property type="entry name" value="Retrotran_Ty1/copia-like"/>
</dbReference>
<keyword evidence="8" id="KW-0808">Transferase</keyword>
<evidence type="ECO:0000256" key="9">
    <source>
        <dbReference type="ARBA" id="ARBA00023172"/>
    </source>
</evidence>
<evidence type="ECO:0000256" key="4">
    <source>
        <dbReference type="ARBA" id="ARBA00022801"/>
    </source>
</evidence>
<dbReference type="GO" id="GO:0003676">
    <property type="term" value="F:nucleic acid binding"/>
    <property type="evidence" value="ECO:0007669"/>
    <property type="project" value="InterPro"/>
</dbReference>
<evidence type="ECO:0000256" key="7">
    <source>
        <dbReference type="ARBA" id="ARBA00022918"/>
    </source>
</evidence>
<keyword evidence="8" id="KW-0239">DNA-directed DNA polymerase</keyword>
<dbReference type="InterPro" id="IPR012337">
    <property type="entry name" value="RNaseH-like_sf"/>
</dbReference>
<protein>
    <submittedName>
        <fullName evidence="11">Transposon Ty2-C Gag-Pol polyprotein</fullName>
    </submittedName>
</protein>
<gene>
    <name evidence="11" type="ORF">ElyMa_005582200</name>
</gene>
<evidence type="ECO:0000256" key="1">
    <source>
        <dbReference type="ARBA" id="ARBA00022722"/>
    </source>
</evidence>
<feature type="domain" description="Integrase catalytic" evidence="10">
    <location>
        <begin position="12"/>
        <end position="175"/>
    </location>
</feature>
<keyword evidence="9" id="KW-0233">DNA recombination</keyword>
<keyword evidence="5" id="KW-0460">Magnesium</keyword>
<dbReference type="InterPro" id="IPR001584">
    <property type="entry name" value="Integrase_cat-core"/>
</dbReference>
<dbReference type="GO" id="GO:0003964">
    <property type="term" value="F:RNA-directed DNA polymerase activity"/>
    <property type="evidence" value="ECO:0007669"/>
    <property type="project" value="UniProtKB-KW"/>
</dbReference>
<evidence type="ECO:0000256" key="5">
    <source>
        <dbReference type="ARBA" id="ARBA00022842"/>
    </source>
</evidence>
<evidence type="ECO:0000259" key="10">
    <source>
        <dbReference type="PROSITE" id="PS50994"/>
    </source>
</evidence>
<evidence type="ECO:0000256" key="2">
    <source>
        <dbReference type="ARBA" id="ARBA00022723"/>
    </source>
</evidence>
<dbReference type="GO" id="GO:0006310">
    <property type="term" value="P:DNA recombination"/>
    <property type="evidence" value="ECO:0007669"/>
    <property type="project" value="UniProtKB-KW"/>
</dbReference>
<dbReference type="Pfam" id="PF25597">
    <property type="entry name" value="SH3_retrovirus"/>
    <property type="match status" value="1"/>
</dbReference>
<evidence type="ECO:0000313" key="11">
    <source>
        <dbReference type="EMBL" id="GFR67435.1"/>
    </source>
</evidence>
<dbReference type="AlphaFoldDB" id="A0AAV4F3W6"/>
<sequence length="241" mass="27353">MTSHRSRTSDARAAKPLEFVHIDLAGPVDPSSKDGFRYALICMDDFSGLSNLYFLKNKSDAATAFKKFLADTSPYGRVKRVISDQGGEFVSSEFSSLLVENKIKHEKSAPFSPHQNGTAERAWRTLFDMARCLLLQSGLPKTIWPYAVMAASYIRNRCINKRLGIIPFEAVTNKKPNMKNMQQFEKPGYAFVQNPKQLNDRSEKGCFVRFDRDSPAHLVYFPDSEAVKKVRIVKFLEDDIL</sequence>
<proteinExistence type="predicted"/>
<dbReference type="InterPro" id="IPR036397">
    <property type="entry name" value="RNaseH_sf"/>
</dbReference>
<dbReference type="Proteomes" id="UP000762676">
    <property type="component" value="Unassembled WGS sequence"/>
</dbReference>
<dbReference type="PROSITE" id="PS50994">
    <property type="entry name" value="INTEGRASE"/>
    <property type="match status" value="1"/>
</dbReference>
<keyword evidence="2" id="KW-0479">Metal-binding</keyword>
<dbReference type="EMBL" id="BMAT01011148">
    <property type="protein sequence ID" value="GFR67435.1"/>
    <property type="molecule type" value="Genomic_DNA"/>
</dbReference>
<dbReference type="GO" id="GO:0004519">
    <property type="term" value="F:endonuclease activity"/>
    <property type="evidence" value="ECO:0007669"/>
    <property type="project" value="UniProtKB-KW"/>
</dbReference>
<dbReference type="SUPFAM" id="SSF53098">
    <property type="entry name" value="Ribonuclease H-like"/>
    <property type="match status" value="1"/>
</dbReference>
<evidence type="ECO:0000256" key="6">
    <source>
        <dbReference type="ARBA" id="ARBA00022908"/>
    </source>
</evidence>
<dbReference type="Gene3D" id="3.30.420.10">
    <property type="entry name" value="Ribonuclease H-like superfamily/Ribonuclease H"/>
    <property type="match status" value="1"/>
</dbReference>
<organism evidence="11 12">
    <name type="scientific">Elysia marginata</name>
    <dbReference type="NCBI Taxonomy" id="1093978"/>
    <lineage>
        <taxon>Eukaryota</taxon>
        <taxon>Metazoa</taxon>
        <taxon>Spiralia</taxon>
        <taxon>Lophotrochozoa</taxon>
        <taxon>Mollusca</taxon>
        <taxon>Gastropoda</taxon>
        <taxon>Heterobranchia</taxon>
        <taxon>Euthyneura</taxon>
        <taxon>Panpulmonata</taxon>
        <taxon>Sacoglossa</taxon>
        <taxon>Placobranchoidea</taxon>
        <taxon>Plakobranchidae</taxon>
        <taxon>Elysia</taxon>
    </lineage>
</organism>
<accession>A0AAV4F3W6</accession>
<keyword evidence="6" id="KW-0229">DNA integration</keyword>